<feature type="compositionally biased region" description="Polar residues" evidence="9">
    <location>
        <begin position="26"/>
        <end position="36"/>
    </location>
</feature>
<protein>
    <submittedName>
        <fullName evidence="11">Cysteine/serine-rich nuclear protein 1</fullName>
    </submittedName>
</protein>
<name>V9KYX1_CALMI</name>
<dbReference type="AlphaFoldDB" id="V9KYX1"/>
<feature type="region of interest" description="Disordered" evidence="9">
    <location>
        <begin position="269"/>
        <end position="324"/>
    </location>
</feature>
<comment type="similarity">
    <text evidence="2">Belongs to the AXUD1 family.</text>
</comment>
<dbReference type="PRINTS" id="PR02031">
    <property type="entry name" value="CYSSERRICHNP"/>
</dbReference>
<dbReference type="GO" id="GO:0005634">
    <property type="term" value="C:nucleus"/>
    <property type="evidence" value="ECO:0007669"/>
    <property type="project" value="UniProtKB-SubCell"/>
</dbReference>
<dbReference type="PANTHER" id="PTHR13580:SF10">
    <property type="entry name" value="CYSTEINE_SERINE-RICH NUCLEAR PROTEIN 1"/>
    <property type="match status" value="1"/>
</dbReference>
<dbReference type="GO" id="GO:0000981">
    <property type="term" value="F:DNA-binding transcription factor activity, RNA polymerase II-specific"/>
    <property type="evidence" value="ECO:0007669"/>
    <property type="project" value="TreeGrafter"/>
</dbReference>
<feature type="compositionally biased region" description="Low complexity" evidence="9">
    <location>
        <begin position="398"/>
        <end position="417"/>
    </location>
</feature>
<evidence type="ECO:0000256" key="5">
    <source>
        <dbReference type="ARBA" id="ARBA00023125"/>
    </source>
</evidence>
<dbReference type="InterPro" id="IPR023260">
    <property type="entry name" value="Cys/Ser-rich_nuc_prot"/>
</dbReference>
<feature type="compositionally biased region" description="Low complexity" evidence="9">
    <location>
        <begin position="378"/>
        <end position="387"/>
    </location>
</feature>
<feature type="compositionally biased region" description="Low complexity" evidence="9">
    <location>
        <begin position="7"/>
        <end position="16"/>
    </location>
</feature>
<sequence>LFRSVCSSSSSSSSRSSESEDESSSGETFVTNLTPPQSTPVPILKRARQSVPGRVRFDGVLVYSFARCQGFTSVPSQGGCTLGMAAKHSGHRRYTLTEFSRERERRRWERMREHLRERRLEALKSQLTRTGSVEAGLGERLPVVEVRDEEVDLSVAELDEGFFPQPYTAKARHVLLKAAGVKHIEREEKRELNAIRLSREDCGCHCQGFCEPETCHCSLAGIKCQMDRLSFPCGCTKDGCGNGAGRIEFNSARVQTHFIHTIMRLELRGGEESAGESPAETELGLDDRERGLEATAEPVSPGLRDDDETSRVSLGAFPDGEGEGDELGARDYFPYFSPSDFFCVGNHWPSLDELTSQDCISFPSSDGPPSPVPDDVHFSSSSSSDSPEQTSKSYTDLSLSPIPWSFSNSSPSSTPAPCTAVSWGPSWG</sequence>
<feature type="non-terminal residue" evidence="11">
    <location>
        <position position="1"/>
    </location>
</feature>
<evidence type="ECO:0000259" key="10">
    <source>
        <dbReference type="Pfam" id="PF16019"/>
    </source>
</evidence>
<keyword evidence="7" id="KW-0804">Transcription</keyword>
<evidence type="ECO:0000256" key="1">
    <source>
        <dbReference type="ARBA" id="ARBA00004123"/>
    </source>
</evidence>
<dbReference type="PANTHER" id="PTHR13580">
    <property type="entry name" value="TGF-BETA INDUCED APOPTOSIS PROTEIN"/>
    <property type="match status" value="1"/>
</dbReference>
<keyword evidence="4" id="KW-0805">Transcription regulation</keyword>
<evidence type="ECO:0000256" key="7">
    <source>
        <dbReference type="ARBA" id="ARBA00023163"/>
    </source>
</evidence>
<comment type="subcellular location">
    <subcellularLocation>
        <location evidence="1">Nucleus</location>
    </subcellularLocation>
</comment>
<dbReference type="GO" id="GO:0043565">
    <property type="term" value="F:sequence-specific DNA binding"/>
    <property type="evidence" value="ECO:0007669"/>
    <property type="project" value="TreeGrafter"/>
</dbReference>
<feature type="region of interest" description="Disordered" evidence="9">
    <location>
        <begin position="359"/>
        <end position="428"/>
    </location>
</feature>
<dbReference type="InterPro" id="IPR031972">
    <property type="entry name" value="CSRNP_N"/>
</dbReference>
<keyword evidence="6" id="KW-0010">Activator</keyword>
<organism evidence="11">
    <name type="scientific">Callorhinchus milii</name>
    <name type="common">Ghost shark</name>
    <dbReference type="NCBI Taxonomy" id="7868"/>
    <lineage>
        <taxon>Eukaryota</taxon>
        <taxon>Metazoa</taxon>
        <taxon>Chordata</taxon>
        <taxon>Craniata</taxon>
        <taxon>Vertebrata</taxon>
        <taxon>Chondrichthyes</taxon>
        <taxon>Holocephali</taxon>
        <taxon>Chimaeriformes</taxon>
        <taxon>Callorhinchidae</taxon>
        <taxon>Callorhinchus</taxon>
    </lineage>
</organism>
<evidence type="ECO:0000256" key="2">
    <source>
        <dbReference type="ARBA" id="ARBA00008548"/>
    </source>
</evidence>
<accession>V9KYX1</accession>
<keyword evidence="8" id="KW-0539">Nucleus</keyword>
<keyword evidence="5" id="KW-0238">DNA-binding</keyword>
<evidence type="ECO:0000256" key="8">
    <source>
        <dbReference type="ARBA" id="ARBA00023242"/>
    </source>
</evidence>
<evidence type="ECO:0000313" key="11">
    <source>
        <dbReference type="EMBL" id="AFP03934.1"/>
    </source>
</evidence>
<keyword evidence="3" id="KW-0053">Apoptosis</keyword>
<dbReference type="GO" id="GO:0006915">
    <property type="term" value="P:apoptotic process"/>
    <property type="evidence" value="ECO:0007669"/>
    <property type="project" value="UniProtKB-KW"/>
</dbReference>
<feature type="region of interest" description="Disordered" evidence="9">
    <location>
        <begin position="1"/>
        <end position="40"/>
    </location>
</feature>
<evidence type="ECO:0000256" key="3">
    <source>
        <dbReference type="ARBA" id="ARBA00022703"/>
    </source>
</evidence>
<feature type="compositionally biased region" description="Polar residues" evidence="9">
    <location>
        <begin position="388"/>
        <end position="397"/>
    </location>
</feature>
<evidence type="ECO:0000256" key="9">
    <source>
        <dbReference type="SAM" id="MobiDB-lite"/>
    </source>
</evidence>
<reference evidence="11" key="1">
    <citation type="journal article" date="2014" name="Nature">
        <title>Elephant shark genome provides unique insights into gnathostome evolution.</title>
        <authorList>
            <consortium name="International Elephant Shark Genome Sequencing Consortium"/>
            <person name="Venkatesh B."/>
            <person name="Lee A.P."/>
            <person name="Ravi V."/>
            <person name="Maurya A.K."/>
            <person name="Lian M.M."/>
            <person name="Swann J.B."/>
            <person name="Ohta Y."/>
            <person name="Flajnik M.F."/>
            <person name="Sutoh Y."/>
            <person name="Kasahara M."/>
            <person name="Hoon S."/>
            <person name="Gangu V."/>
            <person name="Roy S.W."/>
            <person name="Irimia M."/>
            <person name="Korzh V."/>
            <person name="Kondrychyn I."/>
            <person name="Lim Z.W."/>
            <person name="Tay B.H."/>
            <person name="Tohari S."/>
            <person name="Kong K.W."/>
            <person name="Ho S."/>
            <person name="Lorente-Galdos B."/>
            <person name="Quilez J."/>
            <person name="Marques-Bonet T."/>
            <person name="Raney B.J."/>
            <person name="Ingham P.W."/>
            <person name="Tay A."/>
            <person name="Hillier L.W."/>
            <person name="Minx P."/>
            <person name="Boehm T."/>
            <person name="Wilson R.K."/>
            <person name="Brenner S."/>
            <person name="Warren W.C."/>
        </authorList>
    </citation>
    <scope>NUCLEOTIDE SEQUENCE</scope>
    <source>
        <tissue evidence="11">Heart</tissue>
    </source>
</reference>
<evidence type="ECO:0000256" key="4">
    <source>
        <dbReference type="ARBA" id="ARBA00023015"/>
    </source>
</evidence>
<feature type="domain" description="Cysteine/serine-rich nuclear protein N-terminal" evidence="10">
    <location>
        <begin position="54"/>
        <end position="268"/>
    </location>
</feature>
<proteinExistence type="evidence at transcript level"/>
<dbReference type="EMBL" id="JW871416">
    <property type="protein sequence ID" value="AFP03934.1"/>
    <property type="molecule type" value="mRNA"/>
</dbReference>
<dbReference type="Pfam" id="PF16019">
    <property type="entry name" value="CSRNP_N"/>
    <property type="match status" value="1"/>
</dbReference>
<evidence type="ECO:0000256" key="6">
    <source>
        <dbReference type="ARBA" id="ARBA00023159"/>
    </source>
</evidence>